<dbReference type="InterPro" id="IPR008257">
    <property type="entry name" value="Pept_M19"/>
</dbReference>
<keyword evidence="1" id="KW-0732">Signal</keyword>
<accession>A0A5C8ZNP4</accession>
<dbReference type="GO" id="GO:0070573">
    <property type="term" value="F:metallodipeptidase activity"/>
    <property type="evidence" value="ECO:0007669"/>
    <property type="project" value="InterPro"/>
</dbReference>
<dbReference type="InterPro" id="IPR019546">
    <property type="entry name" value="TAT_signal_bac_arc"/>
</dbReference>
<dbReference type="SUPFAM" id="SSF51556">
    <property type="entry name" value="Metallo-dependent hydrolases"/>
    <property type="match status" value="1"/>
</dbReference>
<dbReference type="NCBIfam" id="TIGR01409">
    <property type="entry name" value="TAT_signal_seq"/>
    <property type="match status" value="1"/>
</dbReference>
<dbReference type="PROSITE" id="PS51365">
    <property type="entry name" value="RENAL_DIPEPTIDASE_2"/>
    <property type="match status" value="1"/>
</dbReference>
<proteinExistence type="predicted"/>
<reference evidence="2 3" key="1">
    <citation type="submission" date="2019-08" db="EMBL/GenBank/DDBJ databases">
        <title>Parahaliea maris sp. nov., isolated from the surface seawater.</title>
        <authorList>
            <person name="Liu Y."/>
        </authorList>
    </citation>
    <scope>NUCLEOTIDE SEQUENCE [LARGE SCALE GENOMIC DNA]</scope>
    <source>
        <strain evidence="2 3">S2-26</strain>
    </source>
</reference>
<organism evidence="2 3">
    <name type="scientific">Parahaliea aestuarii</name>
    <dbReference type="NCBI Taxonomy" id="1852021"/>
    <lineage>
        <taxon>Bacteria</taxon>
        <taxon>Pseudomonadati</taxon>
        <taxon>Pseudomonadota</taxon>
        <taxon>Gammaproteobacteria</taxon>
        <taxon>Cellvibrionales</taxon>
        <taxon>Halieaceae</taxon>
        <taxon>Parahaliea</taxon>
    </lineage>
</organism>
<sequence>MTAGSQAAWNRRRFLKGIGTAAVAAPMINLGSFKVFAASDKRYSRRAVDLVTSTRVFDMLSAPYAYGPMVQALMSAEPKRKDGFAIPDEQMALVLESGVDVFNPAVGLGGDEVMAFIGRMNALVAERPGQIVRIDTLADMERLEKGRSVGIILGVQNSDHFREPDDVDVYYHLGQRVSQLTYNRQNLLGSGATDRVDGGVSSLGAAVVERMNELGMAVDVSHCGDQTTLDAFEVSSKPVLITHSNVRALAGGHVRCKSDEAIRAMARSGGVMGITAVRQFVSDKEPTTIEQYIDHIRYVADLVGVEHVGVGSDQDMHGYDDMPEDAQQALKSGYSASYAFRQKLDVDGYDHPRRIYDLAEGLIKRKFSDDDIRGVLGGNFARALGTIWKA</sequence>
<gene>
    <name evidence="2" type="ORF">FVW59_17805</name>
</gene>
<protein>
    <submittedName>
        <fullName evidence="2">Twin-arginine translocation signal domain-containing protein</fullName>
    </submittedName>
</protein>
<dbReference type="Pfam" id="PF01244">
    <property type="entry name" value="Peptidase_M19"/>
    <property type="match status" value="1"/>
</dbReference>
<evidence type="ECO:0000313" key="2">
    <source>
        <dbReference type="EMBL" id="TXS89372.1"/>
    </source>
</evidence>
<evidence type="ECO:0000256" key="1">
    <source>
        <dbReference type="ARBA" id="ARBA00022729"/>
    </source>
</evidence>
<dbReference type="PROSITE" id="PS51318">
    <property type="entry name" value="TAT"/>
    <property type="match status" value="1"/>
</dbReference>
<evidence type="ECO:0000313" key="3">
    <source>
        <dbReference type="Proteomes" id="UP000321933"/>
    </source>
</evidence>
<dbReference type="Proteomes" id="UP000321933">
    <property type="component" value="Unassembled WGS sequence"/>
</dbReference>
<dbReference type="InterPro" id="IPR006311">
    <property type="entry name" value="TAT_signal"/>
</dbReference>
<dbReference type="RefSeq" id="WP_148065734.1">
    <property type="nucleotide sequence ID" value="NZ_VRYZ01000009.1"/>
</dbReference>
<dbReference type="Gene3D" id="3.20.20.140">
    <property type="entry name" value="Metal-dependent hydrolases"/>
    <property type="match status" value="1"/>
</dbReference>
<dbReference type="AlphaFoldDB" id="A0A5C8ZNP4"/>
<name>A0A5C8ZNP4_9GAMM</name>
<dbReference type="PANTHER" id="PTHR10443:SF12">
    <property type="entry name" value="DIPEPTIDASE"/>
    <property type="match status" value="1"/>
</dbReference>
<keyword evidence="3" id="KW-1185">Reference proteome</keyword>
<dbReference type="InterPro" id="IPR032466">
    <property type="entry name" value="Metal_Hydrolase"/>
</dbReference>
<comment type="caution">
    <text evidence="2">The sequence shown here is derived from an EMBL/GenBank/DDBJ whole genome shotgun (WGS) entry which is preliminary data.</text>
</comment>
<dbReference type="OrthoDB" id="9804920at2"/>
<dbReference type="EMBL" id="VRYZ01000009">
    <property type="protein sequence ID" value="TXS89372.1"/>
    <property type="molecule type" value="Genomic_DNA"/>
</dbReference>
<dbReference type="PANTHER" id="PTHR10443">
    <property type="entry name" value="MICROSOMAL DIPEPTIDASE"/>
    <property type="match status" value="1"/>
</dbReference>
<dbReference type="GO" id="GO:0006508">
    <property type="term" value="P:proteolysis"/>
    <property type="evidence" value="ECO:0007669"/>
    <property type="project" value="InterPro"/>
</dbReference>